<sequence length="99" mass="11023">MSLFAVASTFILIRKPITPKVINSIVIDKKVTIFPLRASVNARMKKASRGFNVGSTVAISLQNFQKKQSLNASEPLCTTTKFVVGAWIKSEYDPNTEYR</sequence>
<accession>A0A8A1MNR5</accession>
<evidence type="ECO:0000313" key="1">
    <source>
        <dbReference type="EMBL" id="QSS66374.1"/>
    </source>
</evidence>
<proteinExistence type="predicted"/>
<dbReference type="Proteomes" id="UP000663671">
    <property type="component" value="Chromosome 3"/>
</dbReference>
<dbReference type="VEuPathDB" id="FungiDB:I7I51_07231"/>
<protein>
    <submittedName>
        <fullName evidence="1">Uncharacterized protein</fullName>
    </submittedName>
</protein>
<dbReference type="EMBL" id="CP069115">
    <property type="protein sequence ID" value="QSS66374.1"/>
    <property type="molecule type" value="Genomic_DNA"/>
</dbReference>
<name>A0A8A1MNR5_AJECA</name>
<gene>
    <name evidence="1" type="ORF">I7I51_07231</name>
</gene>
<reference evidence="1" key="1">
    <citation type="submission" date="2021-01" db="EMBL/GenBank/DDBJ databases">
        <title>Chromosome-level genome assembly of a human fungal pathogen reveals clustering of transcriptionally co-regulated genes.</title>
        <authorList>
            <person name="Voorhies M."/>
            <person name="Cohen S."/>
            <person name="Shea T.P."/>
            <person name="Petrus S."/>
            <person name="Munoz J.F."/>
            <person name="Poplawski S."/>
            <person name="Goldman W.E."/>
            <person name="Michael T."/>
            <person name="Cuomo C.A."/>
            <person name="Sil A."/>
            <person name="Beyhan S."/>
        </authorList>
    </citation>
    <scope>NUCLEOTIDE SEQUENCE</scope>
    <source>
        <strain evidence="1">WU24</strain>
    </source>
</reference>
<evidence type="ECO:0000313" key="2">
    <source>
        <dbReference type="Proteomes" id="UP000663671"/>
    </source>
</evidence>
<organism evidence="1 2">
    <name type="scientific">Ajellomyces capsulatus</name>
    <name type="common">Darling's disease fungus</name>
    <name type="synonym">Histoplasma capsulatum</name>
    <dbReference type="NCBI Taxonomy" id="5037"/>
    <lineage>
        <taxon>Eukaryota</taxon>
        <taxon>Fungi</taxon>
        <taxon>Dikarya</taxon>
        <taxon>Ascomycota</taxon>
        <taxon>Pezizomycotina</taxon>
        <taxon>Eurotiomycetes</taxon>
        <taxon>Eurotiomycetidae</taxon>
        <taxon>Onygenales</taxon>
        <taxon>Ajellomycetaceae</taxon>
        <taxon>Histoplasma</taxon>
    </lineage>
</organism>
<dbReference type="AlphaFoldDB" id="A0A8A1MNR5"/>